<dbReference type="Proteomes" id="UP000680038">
    <property type="component" value="Unassembled WGS sequence"/>
</dbReference>
<organism evidence="2 3">
    <name type="scientific">Dyadobacter helix</name>
    <dbReference type="NCBI Taxonomy" id="2822344"/>
    <lineage>
        <taxon>Bacteria</taxon>
        <taxon>Pseudomonadati</taxon>
        <taxon>Bacteroidota</taxon>
        <taxon>Cytophagia</taxon>
        <taxon>Cytophagales</taxon>
        <taxon>Spirosomataceae</taxon>
        <taxon>Dyadobacter</taxon>
    </lineage>
</organism>
<evidence type="ECO:0000313" key="2">
    <source>
        <dbReference type="EMBL" id="CAG5017965.1"/>
    </source>
</evidence>
<feature type="compositionally biased region" description="Polar residues" evidence="1">
    <location>
        <begin position="1"/>
        <end position="11"/>
    </location>
</feature>
<proteinExistence type="predicted"/>
<sequence length="44" mass="5036">MSSAFTRSPLSRGSERNSEGDLYPVRMEVRFDFNKNEFATADGY</sequence>
<dbReference type="AlphaFoldDB" id="A0A916JJ14"/>
<name>A0A916JJ14_9BACT</name>
<feature type="region of interest" description="Disordered" evidence="1">
    <location>
        <begin position="1"/>
        <end position="21"/>
    </location>
</feature>
<evidence type="ECO:0000313" key="3">
    <source>
        <dbReference type="Proteomes" id="UP000680038"/>
    </source>
</evidence>
<gene>
    <name evidence="2" type="ORF">DYBT9275_05881</name>
</gene>
<accession>A0A916JJ14</accession>
<evidence type="ECO:0000256" key="1">
    <source>
        <dbReference type="SAM" id="MobiDB-lite"/>
    </source>
</evidence>
<protein>
    <submittedName>
        <fullName evidence="2">Uncharacterized protein</fullName>
    </submittedName>
</protein>
<dbReference type="EMBL" id="CAJRAF010000004">
    <property type="protein sequence ID" value="CAG5017965.1"/>
    <property type="molecule type" value="Genomic_DNA"/>
</dbReference>
<comment type="caution">
    <text evidence="2">The sequence shown here is derived from an EMBL/GenBank/DDBJ whole genome shotgun (WGS) entry which is preliminary data.</text>
</comment>
<keyword evidence="3" id="KW-1185">Reference proteome</keyword>
<reference evidence="2" key="1">
    <citation type="submission" date="2021-04" db="EMBL/GenBank/DDBJ databases">
        <authorList>
            <person name="Rodrigo-Torres L."/>
            <person name="Arahal R. D."/>
            <person name="Lucena T."/>
        </authorList>
    </citation>
    <scope>NUCLEOTIDE SEQUENCE</scope>
    <source>
        <strain evidence="2">CECT 9275</strain>
    </source>
</reference>